<sequence length="30" mass="3601">LGWEAKRGLEEMCTDSWRWQSNNKNGYLEV</sequence>
<dbReference type="Gene3D" id="3.90.25.10">
    <property type="entry name" value="UDP-galactose 4-epimerase, domain 1"/>
    <property type="match status" value="1"/>
</dbReference>
<evidence type="ECO:0000313" key="2">
    <source>
        <dbReference type="Proteomes" id="UP000222054"/>
    </source>
</evidence>
<organism evidence="1 2">
    <name type="scientific">Bacillus cereus</name>
    <dbReference type="NCBI Taxonomy" id="1396"/>
    <lineage>
        <taxon>Bacteria</taxon>
        <taxon>Bacillati</taxon>
        <taxon>Bacillota</taxon>
        <taxon>Bacilli</taxon>
        <taxon>Bacillales</taxon>
        <taxon>Bacillaceae</taxon>
        <taxon>Bacillus</taxon>
        <taxon>Bacillus cereus group</taxon>
    </lineage>
</organism>
<comment type="caution">
    <text evidence="1">The sequence shown here is derived from an EMBL/GenBank/DDBJ whole genome shotgun (WGS) entry which is preliminary data.</text>
</comment>
<accession>A0A2B9EGV1</accession>
<dbReference type="RefSeq" id="WP_098775460.1">
    <property type="nucleotide sequence ID" value="NZ_NUHO01000001.1"/>
</dbReference>
<evidence type="ECO:0000313" key="1">
    <source>
        <dbReference type="EMBL" id="PGM98609.1"/>
    </source>
</evidence>
<feature type="non-terminal residue" evidence="1">
    <location>
        <position position="1"/>
    </location>
</feature>
<dbReference type="Proteomes" id="UP000222054">
    <property type="component" value="Unassembled WGS sequence"/>
</dbReference>
<name>A0A2B9EGV1_BACCE</name>
<gene>
    <name evidence="1" type="ORF">CN958_00585</name>
</gene>
<dbReference type="EMBL" id="NUHO01000001">
    <property type="protein sequence ID" value="PGM98609.1"/>
    <property type="molecule type" value="Genomic_DNA"/>
</dbReference>
<dbReference type="AlphaFoldDB" id="A0A2B9EGV1"/>
<reference evidence="1 2" key="1">
    <citation type="submission" date="2017-09" db="EMBL/GenBank/DDBJ databases">
        <title>Large-scale bioinformatics analysis of Bacillus genomes uncovers conserved roles of natural products in bacterial physiology.</title>
        <authorList>
            <consortium name="Agbiome Team Llc"/>
            <person name="Bleich R.M."/>
            <person name="Grubbs K.J."/>
            <person name="Santa Maria K.C."/>
            <person name="Allen S.E."/>
            <person name="Farag S."/>
            <person name="Shank E.A."/>
            <person name="Bowers A."/>
        </authorList>
    </citation>
    <scope>NUCLEOTIDE SEQUENCE [LARGE SCALE GENOMIC DNA]</scope>
    <source>
        <strain evidence="1 2">AFS053130</strain>
    </source>
</reference>
<proteinExistence type="predicted"/>
<protein>
    <submittedName>
        <fullName evidence="1">UDP-glucose 4-epimerase</fullName>
    </submittedName>
</protein>